<dbReference type="GO" id="GO:0005840">
    <property type="term" value="C:ribosome"/>
    <property type="evidence" value="ECO:0007669"/>
    <property type="project" value="UniProtKB-KW"/>
</dbReference>
<dbReference type="PANTHER" id="PTHR15909">
    <property type="entry name" value="39S RIBOSOMAL PROTEIN L35, MITOCHONDRIAL"/>
    <property type="match status" value="1"/>
</dbReference>
<dbReference type="CTD" id="36379594"/>
<dbReference type="OrthoDB" id="5847109at2759"/>
<dbReference type="GO" id="GO:1990904">
    <property type="term" value="C:ribonucleoprotein complex"/>
    <property type="evidence" value="ECO:0007669"/>
    <property type="project" value="UniProtKB-KW"/>
</dbReference>
<reference evidence="1 2" key="1">
    <citation type="submission" date="2014-09" db="EMBL/GenBank/DDBJ databases">
        <authorList>
            <person name="Martin A.A."/>
        </authorList>
    </citation>
    <scope>NUCLEOTIDE SEQUENCE</scope>
    <source>
        <strain evidence="2">ED321</strain>
        <strain evidence="1">ED321 Heterogonic</strain>
    </source>
</reference>
<dbReference type="InterPro" id="IPR019338">
    <property type="entry name" value="Ribosomal_bL35m"/>
</dbReference>
<dbReference type="OMA" id="ARIPHWE"/>
<dbReference type="RefSeq" id="XP_024506429.1">
    <property type="nucleotide sequence ID" value="XM_024652898.1"/>
</dbReference>
<sequence length="160" mass="19231">MVGLLRQATSLLQTSCNPGSVVSVRNIARIPHYEYHIRFDGKEGRKRVCQDVLDRFKRLNNGMWIHAKPGKHKQRYAKDEHFQETSEQYVTCTKRECEMLDKLMTPFWLKKRFYINDPYKAYHVRHNIDSPRVDDRGHFVRERNKILMDDITALKYFQDR</sequence>
<evidence type="ECO:0000313" key="1">
    <source>
        <dbReference type="EMBL" id="CEF67229.1"/>
    </source>
</evidence>
<evidence type="ECO:0000313" key="3">
    <source>
        <dbReference type="WBParaSite" id="SRAE_2000189300.1"/>
    </source>
</evidence>
<protein>
    <submittedName>
        <fullName evidence="1">39S ribosomal protein L35, mitochondrial</fullName>
    </submittedName>
    <submittedName>
        <fullName evidence="3">Large ribosomal subunit protein bL35m</fullName>
    </submittedName>
</protein>
<dbReference type="GO" id="GO:0005739">
    <property type="term" value="C:mitochondrion"/>
    <property type="evidence" value="ECO:0007669"/>
    <property type="project" value="UniProtKB-SubCell"/>
</dbReference>
<dbReference type="EMBL" id="LN609529">
    <property type="protein sequence ID" value="CEF67229.1"/>
    <property type="molecule type" value="Genomic_DNA"/>
</dbReference>
<evidence type="ECO:0000313" key="2">
    <source>
        <dbReference type="Proteomes" id="UP000035682"/>
    </source>
</evidence>
<proteinExistence type="predicted"/>
<dbReference type="Proteomes" id="UP000035682">
    <property type="component" value="Unplaced"/>
</dbReference>
<gene>
    <name evidence="1 3 4" type="ORF">SRAE_2000189300</name>
</gene>
<dbReference type="eggNOG" id="KOG4316">
    <property type="taxonomic scope" value="Eukaryota"/>
</dbReference>
<organism evidence="1">
    <name type="scientific">Strongyloides ratti</name>
    <name type="common">Parasitic roundworm</name>
    <dbReference type="NCBI Taxonomy" id="34506"/>
    <lineage>
        <taxon>Eukaryota</taxon>
        <taxon>Metazoa</taxon>
        <taxon>Ecdysozoa</taxon>
        <taxon>Nematoda</taxon>
        <taxon>Chromadorea</taxon>
        <taxon>Rhabditida</taxon>
        <taxon>Tylenchina</taxon>
        <taxon>Panagrolaimomorpha</taxon>
        <taxon>Strongyloidoidea</taxon>
        <taxon>Strongyloididae</taxon>
        <taxon>Strongyloides</taxon>
    </lineage>
</organism>
<accession>A0A090MYI2</accession>
<dbReference type="WormBase" id="SRAE_2000189300">
    <property type="protein sequence ID" value="SRP11643"/>
    <property type="gene ID" value="WBGene00262100"/>
</dbReference>
<keyword evidence="2" id="KW-1185">Reference proteome</keyword>
<dbReference type="STRING" id="34506.A0A090MYI2"/>
<keyword evidence="1" id="KW-0689">Ribosomal protein</keyword>
<reference evidence="3" key="2">
    <citation type="submission" date="2020-12" db="UniProtKB">
        <authorList>
            <consortium name="WormBaseParasite"/>
        </authorList>
    </citation>
    <scope>IDENTIFICATION</scope>
</reference>
<evidence type="ECO:0000313" key="4">
    <source>
        <dbReference type="WormBase" id="SRAE_2000189300"/>
    </source>
</evidence>
<name>A0A090MYI2_STRRB</name>
<dbReference type="AlphaFoldDB" id="A0A090MYI2"/>
<keyword evidence="1" id="KW-0687">Ribonucleoprotein</keyword>
<dbReference type="PANTHER" id="PTHR15909:SF0">
    <property type="entry name" value="LARGE RIBOSOMAL SUBUNIT PROTEIN BL35M"/>
    <property type="match status" value="1"/>
</dbReference>
<dbReference type="GeneID" id="36379594"/>
<dbReference type="WBParaSite" id="SRAE_2000189300.1">
    <property type="protein sequence ID" value="SRAE_2000189300.1"/>
    <property type="gene ID" value="WBGene00262100"/>
</dbReference>